<dbReference type="Gene3D" id="2.60.40.1730">
    <property type="entry name" value="tricorn interacting facor f3 domain"/>
    <property type="match status" value="1"/>
</dbReference>
<feature type="chain" id="PRO_5040393562" evidence="12">
    <location>
        <begin position="23"/>
        <end position="753"/>
    </location>
</feature>
<feature type="domain" description="Peptidase M1 leukotriene A4 hydrolase/aminopeptidase C-terminal" evidence="13">
    <location>
        <begin position="550"/>
        <end position="692"/>
    </location>
</feature>
<dbReference type="InterPro" id="IPR015211">
    <property type="entry name" value="Peptidase_M1_C"/>
</dbReference>
<dbReference type="SMART" id="SM01263">
    <property type="entry name" value="Leuk-A4-hydro_C"/>
    <property type="match status" value="1"/>
</dbReference>
<evidence type="ECO:0000256" key="9">
    <source>
        <dbReference type="PIRSR" id="PIRSR634015-1"/>
    </source>
</evidence>
<feature type="active site" description="Proton acceptor" evidence="9">
    <location>
        <position position="377"/>
    </location>
</feature>
<keyword evidence="3" id="KW-0963">Cytoplasm</keyword>
<feature type="signal peptide" evidence="12">
    <location>
        <begin position="1"/>
        <end position="22"/>
    </location>
</feature>
<keyword evidence="15" id="KW-1185">Reference proteome</keyword>
<feature type="binding site" evidence="10">
    <location>
        <position position="380"/>
    </location>
    <ligand>
        <name>Zn(2+)</name>
        <dbReference type="ChEBI" id="CHEBI:29105"/>
        <note>catalytic</note>
    </ligand>
</feature>
<dbReference type="InterPro" id="IPR038502">
    <property type="entry name" value="M1_LTA-4_hydro/amino_C_sf"/>
</dbReference>
<dbReference type="Pfam" id="PF17900">
    <property type="entry name" value="Peptidase_M1_N"/>
    <property type="match status" value="1"/>
</dbReference>
<dbReference type="Gene3D" id="3.30.2010.30">
    <property type="match status" value="1"/>
</dbReference>
<dbReference type="Proteomes" id="UP001153069">
    <property type="component" value="Unassembled WGS sequence"/>
</dbReference>
<keyword evidence="7 10" id="KW-0862">Zinc</keyword>
<keyword evidence="8" id="KW-0482">Metalloprotease</keyword>
<dbReference type="FunFam" id="3.30.2010.30:FF:000001">
    <property type="entry name" value="Leukotriene A(4) hydrolase"/>
    <property type="match status" value="1"/>
</dbReference>
<evidence type="ECO:0000256" key="7">
    <source>
        <dbReference type="ARBA" id="ARBA00022833"/>
    </source>
</evidence>
<dbReference type="InterPro" id="IPR042097">
    <property type="entry name" value="Aminopeptidase_N-like_N_sf"/>
</dbReference>
<dbReference type="GO" id="GO:0008270">
    <property type="term" value="F:zinc ion binding"/>
    <property type="evidence" value="ECO:0007669"/>
    <property type="project" value="InterPro"/>
</dbReference>
<dbReference type="InterPro" id="IPR014782">
    <property type="entry name" value="Peptidase_M1_dom"/>
</dbReference>
<comment type="subcellular location">
    <subcellularLocation>
        <location evidence="1">Cytoplasm</location>
    </subcellularLocation>
</comment>
<evidence type="ECO:0000256" key="3">
    <source>
        <dbReference type="ARBA" id="ARBA00022490"/>
    </source>
</evidence>
<dbReference type="PANTHER" id="PTHR45726">
    <property type="entry name" value="LEUKOTRIENE A-4 HYDROLASE"/>
    <property type="match status" value="1"/>
</dbReference>
<accession>A0A9N8ETU2</accession>
<comment type="cofactor">
    <cofactor evidence="10">
        <name>Zn(2+)</name>
        <dbReference type="ChEBI" id="CHEBI:29105"/>
    </cofactor>
    <text evidence="10">Binds 1 zinc ion per subunit.</text>
</comment>
<comment type="similarity">
    <text evidence="2">Belongs to the peptidase M1 family.</text>
</comment>
<evidence type="ECO:0000256" key="8">
    <source>
        <dbReference type="ARBA" id="ARBA00023049"/>
    </source>
</evidence>
<dbReference type="GO" id="GO:0005829">
    <property type="term" value="C:cytosol"/>
    <property type="evidence" value="ECO:0007669"/>
    <property type="project" value="TreeGrafter"/>
</dbReference>
<feature type="binding site" evidence="10">
    <location>
        <position position="399"/>
    </location>
    <ligand>
        <name>Zn(2+)</name>
        <dbReference type="ChEBI" id="CHEBI:29105"/>
        <note>catalytic</note>
    </ligand>
</feature>
<dbReference type="InterPro" id="IPR016024">
    <property type="entry name" value="ARM-type_fold"/>
</dbReference>
<sequence>MKLSSLVVAVVGFAWFPSNALSKPGTPGSTQDPSRCANQLSKDTDHAFLTSSFFSLLAFPPFHPLEHTESISSSNVDAFAPSHLEMDYFVDFETQTTFGTVTHHLTVLEADTTTVFMDVWDAVEVSKAEYWVDPSANASTAVGRQGLLADEPLEVAFNISTPNSNTGKAVGINVPAMLDGTNFYLRLTYRSLPETTALSWMTPEQTAGKEKPFVYSLCQLNFCRDWAPMMDTPSQKITYNASITAPNGYVVSMSGNETGRVAYNETWTTTTFECALKIPSYQIALVVGDLEMVDLGGRIKVFAEKPYIEAAAAEFEDLPGILAEAEAYLTPYIWGNYSIMVMPPSFPWGGMEHINANLVSHTLITGDKSMLSTAIHEITHSWFGNDVGCKNWNHFWINEGMNVFMERKILGSYYGEEFAKIDYSTGNTSMYYDDMVGHYGLNNTYSSLFPDIGDDDPENSFSGVPYEKGSQFMYYIESFLGQQAMQTMLRAYIRQFTQQAIDQEEFQQWYYGWLEQTFPENATKLIELSLWDTWVFEPGLGPVQIDVATTALEDADALALEYIELNTTSSPLSFSDYNEFYPKQQLAFIQKLANSEGVTVNLVEYVDNDLAITESSNPSVKTEWYILGIKVGYDAVLDPAYVWLGEQGRTAYCTPIYRALIDSGRCDLAAEWFQDYRASYNTYVVGGVTRALEACKEGATMEEEPVTPEEEEELEVLTEEAENNDPSDEAPSSAVARNLGGILLGSLAVLALA</sequence>
<keyword evidence="12" id="KW-0732">Signal</keyword>
<name>A0A9N8ETU2_9STRA</name>
<feature type="compositionally biased region" description="Acidic residues" evidence="11">
    <location>
        <begin position="700"/>
        <end position="728"/>
    </location>
</feature>
<keyword evidence="4" id="KW-0645">Protease</keyword>
<feature type="active site" description="Proton donor" evidence="9">
    <location>
        <position position="466"/>
    </location>
</feature>
<proteinExistence type="inferred from homology"/>
<feature type="binding site" evidence="10">
    <location>
        <position position="376"/>
    </location>
    <ligand>
        <name>Zn(2+)</name>
        <dbReference type="ChEBI" id="CHEBI:29105"/>
        <note>catalytic</note>
    </ligand>
</feature>
<dbReference type="PRINTS" id="PR00756">
    <property type="entry name" value="ALADIPTASE"/>
</dbReference>
<dbReference type="Pfam" id="PF01433">
    <property type="entry name" value="Peptidase_M1"/>
    <property type="match status" value="1"/>
</dbReference>
<evidence type="ECO:0000256" key="1">
    <source>
        <dbReference type="ARBA" id="ARBA00004496"/>
    </source>
</evidence>
<evidence type="ECO:0000256" key="5">
    <source>
        <dbReference type="ARBA" id="ARBA00022723"/>
    </source>
</evidence>
<evidence type="ECO:0000256" key="2">
    <source>
        <dbReference type="ARBA" id="ARBA00010136"/>
    </source>
</evidence>
<keyword evidence="6 14" id="KW-0378">Hydrolase</keyword>
<dbReference type="InterPro" id="IPR034015">
    <property type="entry name" value="M1_LTA4H"/>
</dbReference>
<evidence type="ECO:0000256" key="12">
    <source>
        <dbReference type="SAM" id="SignalP"/>
    </source>
</evidence>
<dbReference type="InterPro" id="IPR045357">
    <property type="entry name" value="Aminopeptidase_N-like_N"/>
</dbReference>
<dbReference type="InterPro" id="IPR027268">
    <property type="entry name" value="Peptidase_M4/M1_CTD_sf"/>
</dbReference>
<dbReference type="PANTHER" id="PTHR45726:SF3">
    <property type="entry name" value="LEUKOTRIENE A-4 HYDROLASE"/>
    <property type="match status" value="1"/>
</dbReference>
<organism evidence="14 15">
    <name type="scientific">Seminavis robusta</name>
    <dbReference type="NCBI Taxonomy" id="568900"/>
    <lineage>
        <taxon>Eukaryota</taxon>
        <taxon>Sar</taxon>
        <taxon>Stramenopiles</taxon>
        <taxon>Ochrophyta</taxon>
        <taxon>Bacillariophyta</taxon>
        <taxon>Bacillariophyceae</taxon>
        <taxon>Bacillariophycidae</taxon>
        <taxon>Naviculales</taxon>
        <taxon>Naviculaceae</taxon>
        <taxon>Seminavis</taxon>
    </lineage>
</organism>
<protein>
    <submittedName>
        <fullName evidence="14">Leukotriene A-4 hydrolase</fullName>
    </submittedName>
</protein>
<reference evidence="14" key="1">
    <citation type="submission" date="2020-06" db="EMBL/GenBank/DDBJ databases">
        <authorList>
            <consortium name="Plant Systems Biology data submission"/>
        </authorList>
    </citation>
    <scope>NUCLEOTIDE SEQUENCE</scope>
    <source>
        <strain evidence="14">D6</strain>
    </source>
</reference>
<dbReference type="Gene3D" id="1.25.40.320">
    <property type="entry name" value="Peptidase M1, leukotriene A4 hydrolase/aminopeptidase C-terminal domain"/>
    <property type="match status" value="1"/>
</dbReference>
<dbReference type="SUPFAM" id="SSF48371">
    <property type="entry name" value="ARM repeat"/>
    <property type="match status" value="1"/>
</dbReference>
<feature type="region of interest" description="Disordered" evidence="11">
    <location>
        <begin position="698"/>
        <end position="733"/>
    </location>
</feature>
<evidence type="ECO:0000259" key="13">
    <source>
        <dbReference type="SMART" id="SM01263"/>
    </source>
</evidence>
<dbReference type="GO" id="GO:0008237">
    <property type="term" value="F:metallopeptidase activity"/>
    <property type="evidence" value="ECO:0007669"/>
    <property type="project" value="UniProtKB-KW"/>
</dbReference>
<dbReference type="Pfam" id="PF09127">
    <property type="entry name" value="Leuk-A4-hydro_C"/>
    <property type="match status" value="1"/>
</dbReference>
<evidence type="ECO:0000256" key="11">
    <source>
        <dbReference type="SAM" id="MobiDB-lite"/>
    </source>
</evidence>
<dbReference type="SUPFAM" id="SSF55486">
    <property type="entry name" value="Metalloproteases ('zincins'), catalytic domain"/>
    <property type="match status" value="1"/>
</dbReference>
<dbReference type="EMBL" id="CAICTM010001945">
    <property type="protein sequence ID" value="CAB9527136.1"/>
    <property type="molecule type" value="Genomic_DNA"/>
</dbReference>
<dbReference type="CDD" id="cd09599">
    <property type="entry name" value="M1_LTA4H"/>
    <property type="match status" value="1"/>
</dbReference>
<evidence type="ECO:0000256" key="4">
    <source>
        <dbReference type="ARBA" id="ARBA00022670"/>
    </source>
</evidence>
<dbReference type="InterPro" id="IPR001930">
    <property type="entry name" value="Peptidase_M1"/>
</dbReference>
<dbReference type="InterPro" id="IPR049980">
    <property type="entry name" value="LTA4H_cat"/>
</dbReference>
<dbReference type="AlphaFoldDB" id="A0A9N8ETU2"/>
<comment type="caution">
    <text evidence="14">The sequence shown here is derived from an EMBL/GenBank/DDBJ whole genome shotgun (WGS) entry which is preliminary data.</text>
</comment>
<keyword evidence="5 10" id="KW-0479">Metal-binding</keyword>
<evidence type="ECO:0000256" key="10">
    <source>
        <dbReference type="PIRSR" id="PIRSR634015-3"/>
    </source>
</evidence>
<dbReference type="GO" id="GO:0006508">
    <property type="term" value="P:proteolysis"/>
    <property type="evidence" value="ECO:0007669"/>
    <property type="project" value="UniProtKB-KW"/>
</dbReference>
<evidence type="ECO:0000313" key="14">
    <source>
        <dbReference type="EMBL" id="CAB9527136.1"/>
    </source>
</evidence>
<dbReference type="SUPFAM" id="SSF63737">
    <property type="entry name" value="Leukotriene A4 hydrolase N-terminal domain"/>
    <property type="match status" value="1"/>
</dbReference>
<dbReference type="Gene3D" id="1.10.390.10">
    <property type="entry name" value="Neutral Protease Domain 2"/>
    <property type="match status" value="1"/>
</dbReference>
<evidence type="ECO:0000313" key="15">
    <source>
        <dbReference type="Proteomes" id="UP001153069"/>
    </source>
</evidence>
<evidence type="ECO:0000256" key="6">
    <source>
        <dbReference type="ARBA" id="ARBA00022801"/>
    </source>
</evidence>
<dbReference type="OrthoDB" id="10031169at2759"/>
<gene>
    <name evidence="14" type="ORF">SEMRO_1947_G307120.1</name>
</gene>